<name>A0A2G8JS56_STIJA</name>
<dbReference type="InterPro" id="IPR000719">
    <property type="entry name" value="Prot_kinase_dom"/>
</dbReference>
<dbReference type="SUPFAM" id="SSF56112">
    <property type="entry name" value="Protein kinase-like (PK-like)"/>
    <property type="match status" value="1"/>
</dbReference>
<evidence type="ECO:0000256" key="3">
    <source>
        <dbReference type="SAM" id="MobiDB-lite"/>
    </source>
</evidence>
<feature type="transmembrane region" description="Helical" evidence="4">
    <location>
        <begin position="6"/>
        <end position="23"/>
    </location>
</feature>
<keyword evidence="4" id="KW-0812">Transmembrane</keyword>
<dbReference type="InterPro" id="IPR050198">
    <property type="entry name" value="Non-receptor_tyrosine_kinases"/>
</dbReference>
<evidence type="ECO:0000256" key="2">
    <source>
        <dbReference type="ARBA" id="ARBA00022840"/>
    </source>
</evidence>
<protein>
    <submittedName>
        <fullName evidence="6">Putative fibroblast growth factor receptor 1-A-like isoform X4</fullName>
    </submittedName>
</protein>
<dbReference type="GO" id="GO:0005524">
    <property type="term" value="F:ATP binding"/>
    <property type="evidence" value="ECO:0007669"/>
    <property type="project" value="UniProtKB-KW"/>
</dbReference>
<keyword evidence="2" id="KW-0067">ATP-binding</keyword>
<evidence type="ECO:0000259" key="5">
    <source>
        <dbReference type="PROSITE" id="PS50011"/>
    </source>
</evidence>
<evidence type="ECO:0000313" key="7">
    <source>
        <dbReference type="Proteomes" id="UP000230750"/>
    </source>
</evidence>
<dbReference type="PANTHER" id="PTHR24418">
    <property type="entry name" value="TYROSINE-PROTEIN KINASE"/>
    <property type="match status" value="1"/>
</dbReference>
<sequence>VAHFLPWVSPIVAVLCILSFYGYKVIFKPTMSANVSINTDSNLSGPTQIQLNSLSLTDQSLLQNSLQGSFKRKQKSDLPSIPSDDSTGFSESNYYSATTRDTSEKSRIFSENDFCLLSSIKMGTIYNRWMGTIDANKVAVLTTIPEELIKKEIIHWHEFVKRTLDLPKSDHLINIEGIGVKKITYYLITGHVDSDTLASRLTFDPNSMGTQSPMLVPDVMKHISGILEGMEVIKSYGFLHPGLSTKKVLYTKDGICKLYDFCLAEDAPKIVSLKKAQMGFFTLNRFPPESLFRNEYTNESDVWSTAVVIWEILSDGTSPFPIDEEVKPGIDVDTSKLRWPPRNLQLRNVSLFDCWNQNCSLRPSIHHLRSSFKSIFEKLIENSFYEIPVSSLYTPMGRSVLSSPSRQPDNGE</sequence>
<evidence type="ECO:0000256" key="1">
    <source>
        <dbReference type="ARBA" id="ARBA00022741"/>
    </source>
</evidence>
<comment type="caution">
    <text evidence="6">The sequence shown here is derived from an EMBL/GenBank/DDBJ whole genome shotgun (WGS) entry which is preliminary data.</text>
</comment>
<dbReference type="GO" id="GO:0004672">
    <property type="term" value="F:protein kinase activity"/>
    <property type="evidence" value="ECO:0007669"/>
    <property type="project" value="InterPro"/>
</dbReference>
<evidence type="ECO:0000313" key="6">
    <source>
        <dbReference type="EMBL" id="PIK38602.1"/>
    </source>
</evidence>
<organism evidence="6 7">
    <name type="scientific">Stichopus japonicus</name>
    <name type="common">Sea cucumber</name>
    <dbReference type="NCBI Taxonomy" id="307972"/>
    <lineage>
        <taxon>Eukaryota</taxon>
        <taxon>Metazoa</taxon>
        <taxon>Echinodermata</taxon>
        <taxon>Eleutherozoa</taxon>
        <taxon>Echinozoa</taxon>
        <taxon>Holothuroidea</taxon>
        <taxon>Aspidochirotacea</taxon>
        <taxon>Aspidochirotida</taxon>
        <taxon>Stichopodidae</taxon>
        <taxon>Apostichopus</taxon>
    </lineage>
</organism>
<keyword evidence="1" id="KW-0547">Nucleotide-binding</keyword>
<dbReference type="InterPro" id="IPR011009">
    <property type="entry name" value="Kinase-like_dom_sf"/>
</dbReference>
<keyword evidence="4" id="KW-0472">Membrane</keyword>
<keyword evidence="6" id="KW-0675">Receptor</keyword>
<keyword evidence="4" id="KW-1133">Transmembrane helix</keyword>
<proteinExistence type="predicted"/>
<dbReference type="AlphaFoldDB" id="A0A2G8JS56"/>
<reference evidence="6 7" key="1">
    <citation type="journal article" date="2017" name="PLoS Biol.">
        <title>The sea cucumber genome provides insights into morphological evolution and visceral regeneration.</title>
        <authorList>
            <person name="Zhang X."/>
            <person name="Sun L."/>
            <person name="Yuan J."/>
            <person name="Sun Y."/>
            <person name="Gao Y."/>
            <person name="Zhang L."/>
            <person name="Li S."/>
            <person name="Dai H."/>
            <person name="Hamel J.F."/>
            <person name="Liu C."/>
            <person name="Yu Y."/>
            <person name="Liu S."/>
            <person name="Lin W."/>
            <person name="Guo K."/>
            <person name="Jin S."/>
            <person name="Xu P."/>
            <person name="Storey K.B."/>
            <person name="Huan P."/>
            <person name="Zhang T."/>
            <person name="Zhou Y."/>
            <person name="Zhang J."/>
            <person name="Lin C."/>
            <person name="Li X."/>
            <person name="Xing L."/>
            <person name="Huo D."/>
            <person name="Sun M."/>
            <person name="Wang L."/>
            <person name="Mercier A."/>
            <person name="Li F."/>
            <person name="Yang H."/>
            <person name="Xiang J."/>
        </authorList>
    </citation>
    <scope>NUCLEOTIDE SEQUENCE [LARGE SCALE GENOMIC DNA]</scope>
    <source>
        <strain evidence="6">Shaxun</strain>
        <tissue evidence="6">Muscle</tissue>
    </source>
</reference>
<gene>
    <name evidence="6" type="ORF">BSL78_24555</name>
</gene>
<dbReference type="PROSITE" id="PS50011">
    <property type="entry name" value="PROTEIN_KINASE_DOM"/>
    <property type="match status" value="1"/>
</dbReference>
<accession>A0A2G8JS56</accession>
<dbReference type="Pfam" id="PF07714">
    <property type="entry name" value="PK_Tyr_Ser-Thr"/>
    <property type="match status" value="1"/>
</dbReference>
<feature type="region of interest" description="Disordered" evidence="3">
    <location>
        <begin position="70"/>
        <end position="89"/>
    </location>
</feature>
<dbReference type="STRING" id="307972.A0A2G8JS56"/>
<dbReference type="OrthoDB" id="5979581at2759"/>
<evidence type="ECO:0000256" key="4">
    <source>
        <dbReference type="SAM" id="Phobius"/>
    </source>
</evidence>
<feature type="non-terminal residue" evidence="6">
    <location>
        <position position="1"/>
    </location>
</feature>
<dbReference type="Proteomes" id="UP000230750">
    <property type="component" value="Unassembled WGS sequence"/>
</dbReference>
<feature type="domain" description="Protein kinase" evidence="5">
    <location>
        <begin position="114"/>
        <end position="376"/>
    </location>
</feature>
<dbReference type="Gene3D" id="1.10.510.10">
    <property type="entry name" value="Transferase(Phosphotransferase) domain 1"/>
    <property type="match status" value="1"/>
</dbReference>
<dbReference type="InterPro" id="IPR001245">
    <property type="entry name" value="Ser-Thr/Tyr_kinase_cat_dom"/>
</dbReference>
<dbReference type="EMBL" id="MRZV01001338">
    <property type="protein sequence ID" value="PIK38602.1"/>
    <property type="molecule type" value="Genomic_DNA"/>
</dbReference>
<keyword evidence="7" id="KW-1185">Reference proteome</keyword>